<dbReference type="STRING" id="97972.A0A2V1DBM9"/>
<protein>
    <submittedName>
        <fullName evidence="3">Uncharacterized protein</fullName>
    </submittedName>
</protein>
<evidence type="ECO:0000313" key="3">
    <source>
        <dbReference type="EMBL" id="PVH95445.1"/>
    </source>
</evidence>
<comment type="pathway">
    <text evidence="1">Mycotoxin biosynthesis.</text>
</comment>
<dbReference type="Pfam" id="PF11807">
    <property type="entry name" value="UstYa"/>
    <property type="match status" value="1"/>
</dbReference>
<name>A0A2V1DBM9_9PLEO</name>
<gene>
    <name evidence="3" type="ORF">DM02DRAFT_690113</name>
</gene>
<dbReference type="GO" id="GO:0043386">
    <property type="term" value="P:mycotoxin biosynthetic process"/>
    <property type="evidence" value="ECO:0007669"/>
    <property type="project" value="InterPro"/>
</dbReference>
<dbReference type="PANTHER" id="PTHR33365:SF4">
    <property type="entry name" value="CYCLOCHLOROTINE BIOSYNTHESIS PROTEIN O"/>
    <property type="match status" value="1"/>
</dbReference>
<organism evidence="3 4">
    <name type="scientific">Periconia macrospinosa</name>
    <dbReference type="NCBI Taxonomy" id="97972"/>
    <lineage>
        <taxon>Eukaryota</taxon>
        <taxon>Fungi</taxon>
        <taxon>Dikarya</taxon>
        <taxon>Ascomycota</taxon>
        <taxon>Pezizomycotina</taxon>
        <taxon>Dothideomycetes</taxon>
        <taxon>Pleosporomycetidae</taxon>
        <taxon>Pleosporales</taxon>
        <taxon>Massarineae</taxon>
        <taxon>Periconiaceae</taxon>
        <taxon>Periconia</taxon>
    </lineage>
</organism>
<proteinExistence type="inferred from homology"/>
<sequence>MHGSYDHESLLIQVASNIRASKEDLVQAHADFSDDLVELADGGHPAVLAAYHELHCLDGLRKNMHKDYYFPNMTEEQEAFNTYHQGKCPAIKTCAKLTSVIVHCIESLRRTLMCKADSSLYAGYWIAADGSWPSKELRSNSQQVCTNWEKLDKWARERMLPKGEYFVKPGPFDNKS</sequence>
<dbReference type="AlphaFoldDB" id="A0A2V1DBM9"/>
<reference evidence="3 4" key="1">
    <citation type="journal article" date="2018" name="Sci. Rep.">
        <title>Comparative genomics provides insights into the lifestyle and reveals functional heterogeneity of dark septate endophytic fungi.</title>
        <authorList>
            <person name="Knapp D.G."/>
            <person name="Nemeth J.B."/>
            <person name="Barry K."/>
            <person name="Hainaut M."/>
            <person name="Henrissat B."/>
            <person name="Johnson J."/>
            <person name="Kuo A."/>
            <person name="Lim J.H.P."/>
            <person name="Lipzen A."/>
            <person name="Nolan M."/>
            <person name="Ohm R.A."/>
            <person name="Tamas L."/>
            <person name="Grigoriev I.V."/>
            <person name="Spatafora J.W."/>
            <person name="Nagy L.G."/>
            <person name="Kovacs G.M."/>
        </authorList>
    </citation>
    <scope>NUCLEOTIDE SEQUENCE [LARGE SCALE GENOMIC DNA]</scope>
    <source>
        <strain evidence="3 4">DSE2036</strain>
    </source>
</reference>
<evidence type="ECO:0000256" key="2">
    <source>
        <dbReference type="ARBA" id="ARBA00035112"/>
    </source>
</evidence>
<keyword evidence="4" id="KW-1185">Reference proteome</keyword>
<dbReference type="OrthoDB" id="3687641at2759"/>
<dbReference type="InterPro" id="IPR021765">
    <property type="entry name" value="UstYa-like"/>
</dbReference>
<comment type="similarity">
    <text evidence="2">Belongs to the ustYa family.</text>
</comment>
<evidence type="ECO:0000313" key="4">
    <source>
        <dbReference type="Proteomes" id="UP000244855"/>
    </source>
</evidence>
<dbReference type="PANTHER" id="PTHR33365">
    <property type="entry name" value="YALI0B05434P"/>
    <property type="match status" value="1"/>
</dbReference>
<dbReference type="EMBL" id="KZ805496">
    <property type="protein sequence ID" value="PVH95445.1"/>
    <property type="molecule type" value="Genomic_DNA"/>
</dbReference>
<evidence type="ECO:0000256" key="1">
    <source>
        <dbReference type="ARBA" id="ARBA00004685"/>
    </source>
</evidence>
<accession>A0A2V1DBM9</accession>
<dbReference type="Proteomes" id="UP000244855">
    <property type="component" value="Unassembled WGS sequence"/>
</dbReference>